<keyword evidence="4" id="KW-1185">Reference proteome</keyword>
<dbReference type="PATRIC" id="fig|81857.3.peg.887"/>
<evidence type="ECO:0000313" key="5">
    <source>
        <dbReference type="Proteomes" id="UP000051751"/>
    </source>
</evidence>
<dbReference type="RefSeq" id="WP_057769136.1">
    <property type="nucleotide sequence ID" value="NZ_JQAZ01000002.1"/>
</dbReference>
<dbReference type="EMBL" id="JQAZ01000002">
    <property type="protein sequence ID" value="KRN32908.1"/>
    <property type="molecule type" value="Genomic_DNA"/>
</dbReference>
<proteinExistence type="predicted"/>
<accession>A0A0R2G6V3</accession>
<evidence type="ECO:0000313" key="2">
    <source>
        <dbReference type="EMBL" id="KRN28682.1"/>
    </source>
</evidence>
<sequence length="214" mass="23850">MNILILGATGQIAHYLITDLLNHSDADLTLFGHHTSSRLTLSNPNREKAIDGDIENANDLKQAMKDQNIVILDNAMPNLLEDTYQAMKKAGVTRLIVTGTIGLYDEVGGKFGEWGKSMSGAFKDSEQYQQIIQQIIDDPEIDFTYVRMTMLYNNDQKTDYKLVPFGEKVTGAQVSRQAVAHFITDMVNDPTLENNANIAIIEPGSEDMTKPSFY</sequence>
<dbReference type="GO" id="GO:0042602">
    <property type="term" value="F:riboflavin reductase (NADPH) activity"/>
    <property type="evidence" value="ECO:0007669"/>
    <property type="project" value="TreeGrafter"/>
</dbReference>
<dbReference type="PANTHER" id="PTHR43355:SF2">
    <property type="entry name" value="FLAVIN REDUCTASE (NADPH)"/>
    <property type="match status" value="1"/>
</dbReference>
<evidence type="ECO:0000259" key="1">
    <source>
        <dbReference type="Pfam" id="PF13460"/>
    </source>
</evidence>
<dbReference type="Proteomes" id="UP000051751">
    <property type="component" value="Unassembled WGS sequence"/>
</dbReference>
<dbReference type="SUPFAM" id="SSF51735">
    <property type="entry name" value="NAD(P)-binding Rossmann-fold domains"/>
    <property type="match status" value="1"/>
</dbReference>
<evidence type="ECO:0000313" key="3">
    <source>
        <dbReference type="EMBL" id="KRN32908.1"/>
    </source>
</evidence>
<dbReference type="AlphaFoldDB" id="A0A0R2G6V3"/>
<protein>
    <submittedName>
        <fullName evidence="3">Saccharopine dehydrogenase related protein</fullName>
    </submittedName>
</protein>
<dbReference type="InterPro" id="IPR016040">
    <property type="entry name" value="NAD(P)-bd_dom"/>
</dbReference>
<feature type="domain" description="NAD(P)-binding" evidence="1">
    <location>
        <begin position="7"/>
        <end position="190"/>
    </location>
</feature>
<dbReference type="InterPro" id="IPR036291">
    <property type="entry name" value="NAD(P)-bd_dom_sf"/>
</dbReference>
<reference evidence="4 5" key="1">
    <citation type="journal article" date="2015" name="Genome Announc.">
        <title>Expanding the biotechnology potential of lactobacilli through comparative genomics of 213 strains and associated genera.</title>
        <authorList>
            <person name="Sun Z."/>
            <person name="Harris H.M."/>
            <person name="McCann A."/>
            <person name="Guo C."/>
            <person name="Argimon S."/>
            <person name="Zhang W."/>
            <person name="Yang X."/>
            <person name="Jeffery I.B."/>
            <person name="Cooney J.C."/>
            <person name="Kagawa T.F."/>
            <person name="Liu W."/>
            <person name="Song Y."/>
            <person name="Salvetti E."/>
            <person name="Wrobel A."/>
            <person name="Rasinkangas P."/>
            <person name="Parkhill J."/>
            <person name="Rea M.C."/>
            <person name="O'Sullivan O."/>
            <person name="Ritari J."/>
            <person name="Douillard F.P."/>
            <person name="Paul Ross R."/>
            <person name="Yang R."/>
            <person name="Briner A.E."/>
            <person name="Felis G.E."/>
            <person name="de Vos W.M."/>
            <person name="Barrangou R."/>
            <person name="Klaenhammer T.R."/>
            <person name="Caufield P.W."/>
            <person name="Cui Y."/>
            <person name="Zhang H."/>
            <person name="O'Toole P.W."/>
        </authorList>
    </citation>
    <scope>NUCLEOTIDE SEQUENCE [LARGE SCALE GENOMIC DNA]</scope>
    <source>
        <strain evidence="2 5">ATCC BAA-66</strain>
        <strain evidence="3 4">DSM 13344</strain>
    </source>
</reference>
<dbReference type="InterPro" id="IPR051606">
    <property type="entry name" value="Polyketide_Oxido-like"/>
</dbReference>
<dbReference type="Pfam" id="PF13460">
    <property type="entry name" value="NAD_binding_10"/>
    <property type="match status" value="1"/>
</dbReference>
<organism evidence="3 4">
    <name type="scientific">Lactobacillus selangorensis</name>
    <dbReference type="NCBI Taxonomy" id="81857"/>
    <lineage>
        <taxon>Bacteria</taxon>
        <taxon>Bacillati</taxon>
        <taxon>Bacillota</taxon>
        <taxon>Bacilli</taxon>
        <taxon>Lactobacillales</taxon>
        <taxon>Lactobacillaceae</taxon>
        <taxon>Lactobacillus</taxon>
    </lineage>
</organism>
<dbReference type="Gene3D" id="3.40.50.720">
    <property type="entry name" value="NAD(P)-binding Rossmann-like Domain"/>
    <property type="match status" value="1"/>
</dbReference>
<comment type="caution">
    <text evidence="3">The sequence shown here is derived from an EMBL/GenBank/DDBJ whole genome shotgun (WGS) entry which is preliminary data.</text>
</comment>
<dbReference type="Proteomes" id="UP000051645">
    <property type="component" value="Unassembled WGS sequence"/>
</dbReference>
<dbReference type="EMBL" id="JQAT01000002">
    <property type="protein sequence ID" value="KRN28682.1"/>
    <property type="molecule type" value="Genomic_DNA"/>
</dbReference>
<name>A0A0R2G6V3_9LACO</name>
<dbReference type="PANTHER" id="PTHR43355">
    <property type="entry name" value="FLAVIN REDUCTASE (NADPH)"/>
    <property type="match status" value="1"/>
</dbReference>
<gene>
    <name evidence="2" type="ORF">IV38_GL000885</name>
    <name evidence="3" type="ORF">IV40_GL000968</name>
</gene>
<evidence type="ECO:0000313" key="4">
    <source>
        <dbReference type="Proteomes" id="UP000051645"/>
    </source>
</evidence>
<dbReference type="STRING" id="81857.IV38_GL000885"/>
<dbReference type="GO" id="GO:0004074">
    <property type="term" value="F:biliverdin reductase [NAD(P)H] activity"/>
    <property type="evidence" value="ECO:0007669"/>
    <property type="project" value="TreeGrafter"/>
</dbReference>